<proteinExistence type="predicted"/>
<dbReference type="OrthoDB" id="8794728at2"/>
<reference evidence="3 4" key="1">
    <citation type="submission" date="2015-01" db="EMBL/GenBank/DDBJ databases">
        <authorList>
            <person name="MANFREDI Pablo"/>
        </authorList>
    </citation>
    <scope>NUCLEOTIDE SEQUENCE [LARGE SCALE GENOMIC DNA]</scope>
    <source>
        <strain evidence="2 4">Ccy74</strain>
        <strain evidence="1 3">Ccyn2B</strain>
    </source>
</reference>
<accession>A0A0B7HIL0</accession>
<gene>
    <name evidence="1" type="ORF">CCYN2B_50064</name>
    <name evidence="2" type="ORF">CCYN74_30223</name>
</gene>
<dbReference type="AlphaFoldDB" id="A0A0B7HIL0"/>
<name>A0A0B7HIL0_9FLAO</name>
<evidence type="ECO:0000313" key="1">
    <source>
        <dbReference type="EMBL" id="CEN38494.1"/>
    </source>
</evidence>
<protein>
    <submittedName>
        <fullName evidence="1">Uncharacterized protein</fullName>
    </submittedName>
</protein>
<sequence length="69" mass="8032">MNLCKRVIKHLYFIDFHYNELKLDVTTFVNELIIASIDCWGDGVVAIDYKIAPEESDEILAIKFNKKVK</sequence>
<evidence type="ECO:0000313" key="4">
    <source>
        <dbReference type="Proteomes" id="UP000038083"/>
    </source>
</evidence>
<dbReference type="Proteomes" id="UP000038083">
    <property type="component" value="Unassembled WGS sequence"/>
</dbReference>
<dbReference type="Proteomes" id="UP000038055">
    <property type="component" value="Unassembled WGS sequence"/>
</dbReference>
<dbReference type="EMBL" id="CDOD01000045">
    <property type="protein sequence ID" value="CEN38494.1"/>
    <property type="molecule type" value="Genomic_DNA"/>
</dbReference>
<keyword evidence="3" id="KW-1185">Reference proteome</keyword>
<dbReference type="STRING" id="28189.CCYN74_30223"/>
<evidence type="ECO:0000313" key="3">
    <source>
        <dbReference type="Proteomes" id="UP000038055"/>
    </source>
</evidence>
<dbReference type="RefSeq" id="WP_018278704.1">
    <property type="nucleotide sequence ID" value="NZ_CDOD01000045.1"/>
</dbReference>
<organism evidence="1 3">
    <name type="scientific">Capnocytophaga cynodegmi</name>
    <dbReference type="NCBI Taxonomy" id="28189"/>
    <lineage>
        <taxon>Bacteria</taxon>
        <taxon>Pseudomonadati</taxon>
        <taxon>Bacteroidota</taxon>
        <taxon>Flavobacteriia</taxon>
        <taxon>Flavobacteriales</taxon>
        <taxon>Flavobacteriaceae</taxon>
        <taxon>Capnocytophaga</taxon>
    </lineage>
</organism>
<dbReference type="EMBL" id="CDOG01000023">
    <property type="protein sequence ID" value="CEN38642.1"/>
    <property type="molecule type" value="Genomic_DNA"/>
</dbReference>
<evidence type="ECO:0000313" key="2">
    <source>
        <dbReference type="EMBL" id="CEN38642.1"/>
    </source>
</evidence>